<reference evidence="1 2" key="1">
    <citation type="journal article" date="2014" name="Mol. Plant">
        <title>Chromosome Scale Genome Assembly and Transcriptome Profiling of Nannochloropsis gaditana in Nitrogen Depletion.</title>
        <authorList>
            <person name="Corteggiani Carpinelli E."/>
            <person name="Telatin A."/>
            <person name="Vitulo N."/>
            <person name="Forcato C."/>
            <person name="D'Angelo M."/>
            <person name="Schiavon R."/>
            <person name="Vezzi A."/>
            <person name="Giacometti G.M."/>
            <person name="Morosinotto T."/>
            <person name="Valle G."/>
        </authorList>
    </citation>
    <scope>NUCLEOTIDE SEQUENCE [LARGE SCALE GENOMIC DNA]</scope>
    <source>
        <strain evidence="1 2">B-31</strain>
    </source>
</reference>
<organism evidence="1 2">
    <name type="scientific">Nannochloropsis gaditana</name>
    <dbReference type="NCBI Taxonomy" id="72520"/>
    <lineage>
        <taxon>Eukaryota</taxon>
        <taxon>Sar</taxon>
        <taxon>Stramenopiles</taxon>
        <taxon>Ochrophyta</taxon>
        <taxon>Eustigmatophyceae</taxon>
        <taxon>Eustigmatales</taxon>
        <taxon>Monodopsidaceae</taxon>
        <taxon>Nannochloropsis</taxon>
    </lineage>
</organism>
<evidence type="ECO:0000313" key="1">
    <source>
        <dbReference type="EMBL" id="EWM26227.1"/>
    </source>
</evidence>
<gene>
    <name evidence="1" type="ORF">Naga_100025g62</name>
</gene>
<evidence type="ECO:0000313" key="2">
    <source>
        <dbReference type="Proteomes" id="UP000019335"/>
    </source>
</evidence>
<name>W7TJF3_9STRA</name>
<proteinExistence type="predicted"/>
<dbReference type="AlphaFoldDB" id="W7TJF3"/>
<protein>
    <submittedName>
        <fullName evidence="1">Uncharacterized protein</fullName>
    </submittedName>
</protein>
<sequence length="68" mass="7724">MERSIGRVNHIRWNQGTPHLHDSSMGELHLKGQLPWHSIEGVRVFPHLSLSASHILSRDDPGSHLTWA</sequence>
<keyword evidence="2" id="KW-1185">Reference proteome</keyword>
<dbReference type="EMBL" id="AZIL01000698">
    <property type="protein sequence ID" value="EWM26227.1"/>
    <property type="molecule type" value="Genomic_DNA"/>
</dbReference>
<comment type="caution">
    <text evidence="1">The sequence shown here is derived from an EMBL/GenBank/DDBJ whole genome shotgun (WGS) entry which is preliminary data.</text>
</comment>
<accession>W7TJF3</accession>
<dbReference type="Proteomes" id="UP000019335">
    <property type="component" value="Chromosome 9"/>
</dbReference>